<evidence type="ECO:0008006" key="4">
    <source>
        <dbReference type="Google" id="ProtNLM"/>
    </source>
</evidence>
<evidence type="ECO:0000313" key="2">
    <source>
        <dbReference type="EMBL" id="KAG1788205.1"/>
    </source>
</evidence>
<dbReference type="Proteomes" id="UP000719766">
    <property type="component" value="Unassembled WGS sequence"/>
</dbReference>
<dbReference type="AlphaFoldDB" id="A0A9P7DCA1"/>
<organism evidence="2 3">
    <name type="scientific">Suillus plorans</name>
    <dbReference type="NCBI Taxonomy" id="116603"/>
    <lineage>
        <taxon>Eukaryota</taxon>
        <taxon>Fungi</taxon>
        <taxon>Dikarya</taxon>
        <taxon>Basidiomycota</taxon>
        <taxon>Agaricomycotina</taxon>
        <taxon>Agaricomycetes</taxon>
        <taxon>Agaricomycetidae</taxon>
        <taxon>Boletales</taxon>
        <taxon>Suillineae</taxon>
        <taxon>Suillaceae</taxon>
        <taxon>Suillus</taxon>
    </lineage>
</organism>
<dbReference type="GeneID" id="64597698"/>
<keyword evidence="1" id="KW-0732">Signal</keyword>
<sequence>MPRPPRLTSKLLVRVVLCAAFLAPLRPFLQHCITRQKNQSKHLKLCGKRYEKLSSDKCVTFTNGGKCIGSI</sequence>
<keyword evidence="3" id="KW-1185">Reference proteome</keyword>
<feature type="signal peptide" evidence="1">
    <location>
        <begin position="1"/>
        <end position="27"/>
    </location>
</feature>
<dbReference type="RefSeq" id="XP_041155478.1">
    <property type="nucleotide sequence ID" value="XM_041303934.1"/>
</dbReference>
<evidence type="ECO:0000313" key="3">
    <source>
        <dbReference type="Proteomes" id="UP000719766"/>
    </source>
</evidence>
<evidence type="ECO:0000256" key="1">
    <source>
        <dbReference type="SAM" id="SignalP"/>
    </source>
</evidence>
<proteinExistence type="predicted"/>
<reference evidence="2" key="1">
    <citation type="journal article" date="2020" name="New Phytol.">
        <title>Comparative genomics reveals dynamic genome evolution in host specialist ectomycorrhizal fungi.</title>
        <authorList>
            <person name="Lofgren L.A."/>
            <person name="Nguyen N.H."/>
            <person name="Vilgalys R."/>
            <person name="Ruytinx J."/>
            <person name="Liao H.L."/>
            <person name="Branco S."/>
            <person name="Kuo A."/>
            <person name="LaButti K."/>
            <person name="Lipzen A."/>
            <person name="Andreopoulos W."/>
            <person name="Pangilinan J."/>
            <person name="Riley R."/>
            <person name="Hundley H."/>
            <person name="Na H."/>
            <person name="Barry K."/>
            <person name="Grigoriev I.V."/>
            <person name="Stajich J.E."/>
            <person name="Kennedy P.G."/>
        </authorList>
    </citation>
    <scope>NUCLEOTIDE SEQUENCE</scope>
    <source>
        <strain evidence="2">S12</strain>
    </source>
</reference>
<accession>A0A9P7DCA1</accession>
<name>A0A9P7DCA1_9AGAM</name>
<feature type="chain" id="PRO_5040133574" description="Secreted protein" evidence="1">
    <location>
        <begin position="28"/>
        <end position="71"/>
    </location>
</feature>
<gene>
    <name evidence="2" type="ORF">HD556DRAFT_1404498</name>
</gene>
<dbReference type="EMBL" id="JABBWE010000070">
    <property type="protein sequence ID" value="KAG1788205.1"/>
    <property type="molecule type" value="Genomic_DNA"/>
</dbReference>
<comment type="caution">
    <text evidence="2">The sequence shown here is derived from an EMBL/GenBank/DDBJ whole genome shotgun (WGS) entry which is preliminary data.</text>
</comment>
<protein>
    <recommendedName>
        <fullName evidence="4">Secreted protein</fullName>
    </recommendedName>
</protein>